<gene>
    <name evidence="7" type="ORF">TKK_014763</name>
</gene>
<sequence length="692" mass="81443">MSQEIMIKAMEDLELNNVEYESYIKKSEEDQHCNSDFINDLKVLDDEFDSYKELVLSDLQSRASTSKPTKSSTNIEVYGLEFINSFINDKNYECNFYENSLNRQVSLGGSLDLIINSKLKNGEQYFHCVVCRKNYNPDYFTLIEHIISESHMKNLESLIEYATQYNHDEIQNITWFAENYISVKWDDAKAKCHACQVNLVTEEERQLHMQTNSHVKMVQQMKVYDIKQKILAIIEDVWYYTRFFNCTLCDEEFDTEMEFLEHLKSDDHYNIELPFRTIGGEIVFLTCFACETGFYGDLRKYYEHCEDIFHQRYSKIGDFVLSEMTPPLLKLLDNIEDSKQKFIKESNSVILEDEQEQNVLKEIIKVVECIYPNAKAHIFGSRCSQTALSNSDLDIFLDCDDMYFKDCNSVLDLQYLKSVIKCIKNHKDDWYIYEVLDEARIPIIKLRHYPTDLKCDISFSNGLAHRKSKLIRYYNDAYPMCRELILYLKKWVVYSQLSGPEGISTFTISWLVIFYLQCKGVFQNVYDLLRAQRSSTMIDDWECGYREDFCLKSNSNSSFVDHLVGFFEFYAKFDYHKCVICPYLGITLEKENFAKMELPSSILSILSVKKKKDVSLLQFDSPMCMQDPTELGQNSTKALKKRQLRWFREYCSISAEKIKSQQSQNSTKVLKKRHFWCVREYSSARAKESKSL</sequence>
<dbReference type="Gene3D" id="1.10.1410.10">
    <property type="match status" value="1"/>
</dbReference>
<dbReference type="GO" id="GO:0046872">
    <property type="term" value="F:metal ion binding"/>
    <property type="evidence" value="ECO:0007669"/>
    <property type="project" value="UniProtKB-KW"/>
</dbReference>
<dbReference type="Pfam" id="PF22600">
    <property type="entry name" value="MTPAP-like_central"/>
    <property type="match status" value="1"/>
</dbReference>
<evidence type="ECO:0000256" key="3">
    <source>
        <dbReference type="ARBA" id="ARBA00022679"/>
    </source>
</evidence>
<keyword evidence="3" id="KW-0808">Transferase</keyword>
<evidence type="ECO:0000256" key="2">
    <source>
        <dbReference type="ARBA" id="ARBA00001946"/>
    </source>
</evidence>
<dbReference type="Pfam" id="PF03828">
    <property type="entry name" value="PAP_assoc"/>
    <property type="match status" value="1"/>
</dbReference>
<dbReference type="AlphaFoldDB" id="A0ABD2WC10"/>
<keyword evidence="4" id="KW-0479">Metal-binding</keyword>
<dbReference type="InterPro" id="IPR054708">
    <property type="entry name" value="MTPAP-like_central"/>
</dbReference>
<evidence type="ECO:0000256" key="5">
    <source>
        <dbReference type="ARBA" id="ARBA00022842"/>
    </source>
</evidence>
<dbReference type="SMART" id="SM00355">
    <property type="entry name" value="ZnF_C2H2"/>
    <property type="match status" value="3"/>
</dbReference>
<dbReference type="InterPro" id="IPR002058">
    <property type="entry name" value="PAP_assoc"/>
</dbReference>
<name>A0ABD2WC10_9HYME</name>
<evidence type="ECO:0000256" key="1">
    <source>
        <dbReference type="ARBA" id="ARBA00001936"/>
    </source>
</evidence>
<evidence type="ECO:0000259" key="6">
    <source>
        <dbReference type="PROSITE" id="PS00028"/>
    </source>
</evidence>
<dbReference type="InterPro" id="IPR043519">
    <property type="entry name" value="NT_sf"/>
</dbReference>
<dbReference type="PANTHER" id="PTHR12271">
    <property type="entry name" value="POLY A POLYMERASE CID PAP -RELATED"/>
    <property type="match status" value="1"/>
</dbReference>
<comment type="cofactor">
    <cofactor evidence="2">
        <name>Mg(2+)</name>
        <dbReference type="ChEBI" id="CHEBI:18420"/>
    </cofactor>
</comment>
<feature type="domain" description="C2H2-type" evidence="6">
    <location>
        <begin position="246"/>
        <end position="268"/>
    </location>
</feature>
<dbReference type="SUPFAM" id="SSF81301">
    <property type="entry name" value="Nucleotidyltransferase"/>
    <property type="match status" value="1"/>
</dbReference>
<evidence type="ECO:0000256" key="4">
    <source>
        <dbReference type="ARBA" id="ARBA00022723"/>
    </source>
</evidence>
<dbReference type="GO" id="GO:1990817">
    <property type="term" value="F:poly(A) RNA polymerase activity"/>
    <property type="evidence" value="ECO:0007669"/>
    <property type="project" value="UniProtKB-ARBA"/>
</dbReference>
<comment type="caution">
    <text evidence="7">The sequence shown here is derived from an EMBL/GenBank/DDBJ whole genome shotgun (WGS) entry which is preliminary data.</text>
</comment>
<evidence type="ECO:0000313" key="7">
    <source>
        <dbReference type="EMBL" id="KAL3390629.1"/>
    </source>
</evidence>
<dbReference type="PROSITE" id="PS00028">
    <property type="entry name" value="ZINC_FINGER_C2H2_1"/>
    <property type="match status" value="1"/>
</dbReference>
<accession>A0ABD2WC10</accession>
<keyword evidence="5" id="KW-0460">Magnesium</keyword>
<dbReference type="InterPro" id="IPR013087">
    <property type="entry name" value="Znf_C2H2_type"/>
</dbReference>
<dbReference type="EMBL" id="JBJJXI010000117">
    <property type="protein sequence ID" value="KAL3390629.1"/>
    <property type="molecule type" value="Genomic_DNA"/>
</dbReference>
<dbReference type="Gene3D" id="3.30.460.10">
    <property type="entry name" value="Beta Polymerase, domain 2"/>
    <property type="match status" value="1"/>
</dbReference>
<reference evidence="7 8" key="1">
    <citation type="journal article" date="2024" name="bioRxiv">
        <title>A reference genome for Trichogramma kaykai: A tiny desert-dwelling parasitoid wasp with competing sex-ratio distorters.</title>
        <authorList>
            <person name="Culotta J."/>
            <person name="Lindsey A.R."/>
        </authorList>
    </citation>
    <scope>NUCLEOTIDE SEQUENCE [LARGE SCALE GENOMIC DNA]</scope>
    <source>
        <strain evidence="7 8">KSX58</strain>
    </source>
</reference>
<evidence type="ECO:0000313" key="8">
    <source>
        <dbReference type="Proteomes" id="UP001627154"/>
    </source>
</evidence>
<protein>
    <recommendedName>
        <fullName evidence="6">C2H2-type domain-containing protein</fullName>
    </recommendedName>
</protein>
<proteinExistence type="predicted"/>
<dbReference type="PANTHER" id="PTHR12271:SF66">
    <property type="entry name" value="TERMINAL URIDYLYLTRANSFERASE TAILOR"/>
    <property type="match status" value="1"/>
</dbReference>
<comment type="cofactor">
    <cofactor evidence="1">
        <name>Mn(2+)</name>
        <dbReference type="ChEBI" id="CHEBI:29035"/>
    </cofactor>
</comment>
<organism evidence="7 8">
    <name type="scientific">Trichogramma kaykai</name>
    <dbReference type="NCBI Taxonomy" id="54128"/>
    <lineage>
        <taxon>Eukaryota</taxon>
        <taxon>Metazoa</taxon>
        <taxon>Ecdysozoa</taxon>
        <taxon>Arthropoda</taxon>
        <taxon>Hexapoda</taxon>
        <taxon>Insecta</taxon>
        <taxon>Pterygota</taxon>
        <taxon>Neoptera</taxon>
        <taxon>Endopterygota</taxon>
        <taxon>Hymenoptera</taxon>
        <taxon>Apocrita</taxon>
        <taxon>Proctotrupomorpha</taxon>
        <taxon>Chalcidoidea</taxon>
        <taxon>Trichogrammatidae</taxon>
        <taxon>Trichogramma</taxon>
    </lineage>
</organism>
<dbReference type="CDD" id="cd05402">
    <property type="entry name" value="NT_PAP_TUTase"/>
    <property type="match status" value="1"/>
</dbReference>
<keyword evidence="8" id="KW-1185">Reference proteome</keyword>
<dbReference type="Proteomes" id="UP001627154">
    <property type="component" value="Unassembled WGS sequence"/>
</dbReference>
<dbReference type="SUPFAM" id="SSF81631">
    <property type="entry name" value="PAP/OAS1 substrate-binding domain"/>
    <property type="match status" value="1"/>
</dbReference>